<dbReference type="PANTHER" id="PTHR30175:SF1">
    <property type="entry name" value="PTS SYSTEM ARBUTIN-, CELLOBIOSE-, AND SALICIN-SPECIFIC EIIBC COMPONENT-RELATED"/>
    <property type="match status" value="1"/>
</dbReference>
<dbReference type="InterPro" id="IPR013013">
    <property type="entry name" value="PTS_EIIC_1"/>
</dbReference>
<sequence>MAKKERYDVLADKVLEYIGGKENISFFTHCITRLRFNLKDQSKVDVEAIEKVDGVIGTQWQSGQLQIIIGQAVGDAYALICEKAGLDEQESVNENLDGEKTKFSIGKIFDAISGCVTPLIPLLIGAGMVKVIVLLGEMSGLIEVGTSTHTVLTFVGDSGFYFLPVFIGATAARKFGANMGLGMLVGAMLIHPTFIENVTAGESLSLFGLPIHSASYSSTIFPTIMAVFVMAYVEKFFAKISPDAVRSITEPLLTLVVMVPLTLCLIAPIGSVLGVYFSDAIVWLFETTGFLGVAVLSAVFPFVVMTGMHTAFTPYMLQTLATLGYEPIICLANVISNFNQGAACAAVAIRSKDVQLKSTAASCAITAIVGGVTEPAMYGVNLKLKKPMYGAMIGSFFGAGFAGIMGVYAYAFPGSGGIFALPVFVSSNGMTLIWMIVGSLIGVVVTFIATLVLYKDEEKIA</sequence>
<feature type="domain" description="PTS EIIC type-1" evidence="14">
    <location>
        <begin position="110"/>
        <end position="461"/>
    </location>
</feature>
<evidence type="ECO:0000256" key="12">
    <source>
        <dbReference type="SAM" id="Phobius"/>
    </source>
</evidence>
<evidence type="ECO:0000256" key="6">
    <source>
        <dbReference type="ARBA" id="ARBA00022683"/>
    </source>
</evidence>
<proteinExistence type="predicted"/>
<accession>A0ABU0E3Z3</accession>
<reference evidence="15 16" key="1">
    <citation type="submission" date="2023-07" db="EMBL/GenBank/DDBJ databases">
        <title>Genomic Encyclopedia of Type Strains, Phase IV (KMG-IV): sequencing the most valuable type-strain genomes for metagenomic binning, comparative biology and taxonomic classification.</title>
        <authorList>
            <person name="Goeker M."/>
        </authorList>
    </citation>
    <scope>NUCLEOTIDE SEQUENCE [LARGE SCALE GENOMIC DNA]</scope>
    <source>
        <strain evidence="15 16">DSM 16784</strain>
    </source>
</reference>
<feature type="transmembrane region" description="Helical" evidence="12">
    <location>
        <begin position="149"/>
        <end position="168"/>
    </location>
</feature>
<dbReference type="PROSITE" id="PS01035">
    <property type="entry name" value="PTS_EIIB_TYPE_1_CYS"/>
    <property type="match status" value="1"/>
</dbReference>
<evidence type="ECO:0000256" key="4">
    <source>
        <dbReference type="ARBA" id="ARBA00022597"/>
    </source>
</evidence>
<comment type="subcellular location">
    <subcellularLocation>
        <location evidence="1">Cell membrane</location>
        <topology evidence="1">Multi-pass membrane protein</topology>
    </subcellularLocation>
</comment>
<feature type="transmembrane region" description="Helical" evidence="12">
    <location>
        <begin position="253"/>
        <end position="277"/>
    </location>
</feature>
<keyword evidence="6" id="KW-0598">Phosphotransferase system</keyword>
<evidence type="ECO:0000313" key="16">
    <source>
        <dbReference type="Proteomes" id="UP001230220"/>
    </source>
</evidence>
<dbReference type="InterPro" id="IPR050558">
    <property type="entry name" value="PTS_Sugar-Specific_Components"/>
</dbReference>
<keyword evidence="9 12" id="KW-1133">Transmembrane helix</keyword>
<evidence type="ECO:0000256" key="10">
    <source>
        <dbReference type="ARBA" id="ARBA00023136"/>
    </source>
</evidence>
<dbReference type="RefSeq" id="WP_307408121.1">
    <property type="nucleotide sequence ID" value="NZ_JAUSUR010000003.1"/>
</dbReference>
<keyword evidence="5" id="KW-0808">Transferase</keyword>
<evidence type="ECO:0000256" key="2">
    <source>
        <dbReference type="ARBA" id="ARBA00022448"/>
    </source>
</evidence>
<dbReference type="Pfam" id="PF00367">
    <property type="entry name" value="PTS_EIIB"/>
    <property type="match status" value="1"/>
</dbReference>
<evidence type="ECO:0000256" key="8">
    <source>
        <dbReference type="ARBA" id="ARBA00022777"/>
    </source>
</evidence>
<feature type="transmembrane region" description="Helical" evidence="12">
    <location>
        <begin position="289"/>
        <end position="308"/>
    </location>
</feature>
<evidence type="ECO:0000256" key="7">
    <source>
        <dbReference type="ARBA" id="ARBA00022692"/>
    </source>
</evidence>
<feature type="transmembrane region" description="Helical" evidence="12">
    <location>
        <begin position="108"/>
        <end position="129"/>
    </location>
</feature>
<dbReference type="SUPFAM" id="SSF55604">
    <property type="entry name" value="Glucose permease domain IIB"/>
    <property type="match status" value="1"/>
</dbReference>
<feature type="active site" description="Phosphocysteine intermediate; for EIIB activity" evidence="11">
    <location>
        <position position="30"/>
    </location>
</feature>
<keyword evidence="2" id="KW-0813">Transport</keyword>
<evidence type="ECO:0000313" key="15">
    <source>
        <dbReference type="EMBL" id="MDQ0361418.1"/>
    </source>
</evidence>
<evidence type="ECO:0000256" key="1">
    <source>
        <dbReference type="ARBA" id="ARBA00004651"/>
    </source>
</evidence>
<keyword evidence="3" id="KW-1003">Cell membrane</keyword>
<feature type="domain" description="PTS EIIB type-1" evidence="13">
    <location>
        <begin position="8"/>
        <end position="90"/>
    </location>
</feature>
<evidence type="ECO:0000256" key="9">
    <source>
        <dbReference type="ARBA" id="ARBA00022989"/>
    </source>
</evidence>
<protein>
    <submittedName>
        <fullName evidence="15">PTS system beta-glucosides-specific IIC component</fullName>
    </submittedName>
</protein>
<dbReference type="InterPro" id="IPR003352">
    <property type="entry name" value="PTS_EIIC"/>
</dbReference>
<dbReference type="CDD" id="cd00212">
    <property type="entry name" value="PTS_IIB_glc"/>
    <property type="match status" value="1"/>
</dbReference>
<dbReference type="PROSITE" id="PS51098">
    <property type="entry name" value="PTS_EIIB_TYPE_1"/>
    <property type="match status" value="1"/>
</dbReference>
<evidence type="ECO:0000256" key="11">
    <source>
        <dbReference type="PROSITE-ProRule" id="PRU00421"/>
    </source>
</evidence>
<dbReference type="Gene3D" id="3.30.1360.60">
    <property type="entry name" value="Glucose permease domain IIB"/>
    <property type="match status" value="1"/>
</dbReference>
<dbReference type="PANTHER" id="PTHR30175">
    <property type="entry name" value="PHOSPHOTRANSFERASE SYSTEM TRANSPORT PROTEIN"/>
    <property type="match status" value="1"/>
</dbReference>
<dbReference type="InterPro" id="IPR001996">
    <property type="entry name" value="PTS_IIB_1"/>
</dbReference>
<evidence type="ECO:0000259" key="14">
    <source>
        <dbReference type="PROSITE" id="PS51103"/>
    </source>
</evidence>
<dbReference type="Proteomes" id="UP001230220">
    <property type="component" value="Unassembled WGS sequence"/>
</dbReference>
<evidence type="ECO:0000256" key="3">
    <source>
        <dbReference type="ARBA" id="ARBA00022475"/>
    </source>
</evidence>
<keyword evidence="4" id="KW-0762">Sugar transport</keyword>
<dbReference type="InterPro" id="IPR018113">
    <property type="entry name" value="PTrfase_EIIB_Cys"/>
</dbReference>
<keyword evidence="16" id="KW-1185">Reference proteome</keyword>
<keyword evidence="10 12" id="KW-0472">Membrane</keyword>
<name>A0ABU0E3Z3_9FIRM</name>
<dbReference type="Pfam" id="PF02378">
    <property type="entry name" value="PTS_EIIC"/>
    <property type="match status" value="1"/>
</dbReference>
<gene>
    <name evidence="15" type="ORF">J2S15_002165</name>
</gene>
<feature type="transmembrane region" description="Helical" evidence="12">
    <location>
        <begin position="175"/>
        <end position="194"/>
    </location>
</feature>
<evidence type="ECO:0000259" key="13">
    <source>
        <dbReference type="PROSITE" id="PS51098"/>
    </source>
</evidence>
<dbReference type="PROSITE" id="PS51103">
    <property type="entry name" value="PTS_EIIC_TYPE_1"/>
    <property type="match status" value="1"/>
</dbReference>
<keyword evidence="8" id="KW-0418">Kinase</keyword>
<dbReference type="InterPro" id="IPR036878">
    <property type="entry name" value="Glu_permease_IIB"/>
</dbReference>
<comment type="caution">
    <text evidence="15">The sequence shown here is derived from an EMBL/GenBank/DDBJ whole genome shotgun (WGS) entry which is preliminary data.</text>
</comment>
<keyword evidence="7 12" id="KW-0812">Transmembrane</keyword>
<feature type="transmembrane region" description="Helical" evidence="12">
    <location>
        <begin position="389"/>
        <end position="412"/>
    </location>
</feature>
<feature type="transmembrane region" description="Helical" evidence="12">
    <location>
        <begin position="214"/>
        <end position="233"/>
    </location>
</feature>
<dbReference type="EMBL" id="JAUSUR010000003">
    <property type="protein sequence ID" value="MDQ0361418.1"/>
    <property type="molecule type" value="Genomic_DNA"/>
</dbReference>
<organism evidence="15 16">
    <name type="scientific">Breznakia pachnodae</name>
    <dbReference type="NCBI Taxonomy" id="265178"/>
    <lineage>
        <taxon>Bacteria</taxon>
        <taxon>Bacillati</taxon>
        <taxon>Bacillota</taxon>
        <taxon>Erysipelotrichia</taxon>
        <taxon>Erysipelotrichales</taxon>
        <taxon>Erysipelotrichaceae</taxon>
        <taxon>Breznakia</taxon>
    </lineage>
</organism>
<feature type="transmembrane region" description="Helical" evidence="12">
    <location>
        <begin position="432"/>
        <end position="454"/>
    </location>
</feature>
<evidence type="ECO:0000256" key="5">
    <source>
        <dbReference type="ARBA" id="ARBA00022679"/>
    </source>
</evidence>